<comment type="caution">
    <text evidence="2">The sequence shown here is derived from an EMBL/GenBank/DDBJ whole genome shotgun (WGS) entry which is preliminary data.</text>
</comment>
<reference evidence="2 3" key="1">
    <citation type="submission" date="2020-08" db="EMBL/GenBank/DDBJ databases">
        <title>Genomic Encyclopedia of Type Strains, Phase IV (KMG-V): Genome sequencing to study the core and pangenomes of soil and plant-associated prokaryotes.</title>
        <authorList>
            <person name="Whitman W."/>
        </authorList>
    </citation>
    <scope>NUCLEOTIDE SEQUENCE [LARGE SCALE GENOMIC DNA]</scope>
    <source>
        <strain evidence="2 3">34/80</strain>
    </source>
</reference>
<evidence type="ECO:0000313" key="2">
    <source>
        <dbReference type="EMBL" id="MBB4226043.1"/>
    </source>
</evidence>
<feature type="region of interest" description="Disordered" evidence="1">
    <location>
        <begin position="67"/>
        <end position="91"/>
    </location>
</feature>
<name>A0A840FV17_9BURK</name>
<gene>
    <name evidence="2" type="ORF">GGD71_006860</name>
</gene>
<proteinExistence type="predicted"/>
<sequence length="144" mass="14790">MVHNASITLKLPRDMETGARVTALRAAGVPVDAEGNAQQGFLFVRSGDGYKSQVSIFRWFPDEVSPITRGASGAAEPSPREHRPTAPPDDTLDHWLAQILTAPIPGTDSALQCEPEALPATAAAIASAPAPAPAPATATAATAG</sequence>
<organism evidence="2 3">
    <name type="scientific">Variovorax guangxiensis</name>
    <dbReference type="NCBI Taxonomy" id="1775474"/>
    <lineage>
        <taxon>Bacteria</taxon>
        <taxon>Pseudomonadati</taxon>
        <taxon>Pseudomonadota</taxon>
        <taxon>Betaproteobacteria</taxon>
        <taxon>Burkholderiales</taxon>
        <taxon>Comamonadaceae</taxon>
        <taxon>Variovorax</taxon>
    </lineage>
</organism>
<protein>
    <submittedName>
        <fullName evidence="2">Uncharacterized protein</fullName>
    </submittedName>
</protein>
<dbReference type="RefSeq" id="WP_184642727.1">
    <property type="nucleotide sequence ID" value="NZ_JACIFZ010000019.1"/>
</dbReference>
<dbReference type="Proteomes" id="UP000524450">
    <property type="component" value="Unassembled WGS sequence"/>
</dbReference>
<accession>A0A840FV17</accession>
<evidence type="ECO:0000313" key="3">
    <source>
        <dbReference type="Proteomes" id="UP000524450"/>
    </source>
</evidence>
<evidence type="ECO:0000256" key="1">
    <source>
        <dbReference type="SAM" id="MobiDB-lite"/>
    </source>
</evidence>
<dbReference type="EMBL" id="JACIFZ010000019">
    <property type="protein sequence ID" value="MBB4226043.1"/>
    <property type="molecule type" value="Genomic_DNA"/>
</dbReference>
<dbReference type="AlphaFoldDB" id="A0A840FV17"/>